<dbReference type="PROSITE" id="PS51257">
    <property type="entry name" value="PROKAR_LIPOPROTEIN"/>
    <property type="match status" value="1"/>
</dbReference>
<evidence type="ECO:0000313" key="1">
    <source>
        <dbReference type="EMBL" id="VBB43032.1"/>
    </source>
</evidence>
<evidence type="ECO:0008006" key="2">
    <source>
        <dbReference type="Google" id="ProtNLM"/>
    </source>
</evidence>
<name>A0A653A5T3_UNCDX</name>
<organism evidence="1">
    <name type="scientific">Uncultured Desulfatiglans sp</name>
    <dbReference type="NCBI Taxonomy" id="1748965"/>
    <lineage>
        <taxon>Bacteria</taxon>
        <taxon>Pseudomonadati</taxon>
        <taxon>Thermodesulfobacteriota</taxon>
        <taxon>Desulfobacteria</taxon>
        <taxon>Desulfatiglandales</taxon>
        <taxon>Desulfatiglandaceae</taxon>
        <taxon>Desulfatiglans</taxon>
        <taxon>environmental samples</taxon>
    </lineage>
</organism>
<proteinExistence type="predicted"/>
<dbReference type="EMBL" id="UPXX01000018">
    <property type="protein sequence ID" value="VBB43032.1"/>
    <property type="molecule type" value="Genomic_DNA"/>
</dbReference>
<dbReference type="AlphaFoldDB" id="A0A653A5T3"/>
<accession>A0A653A5T3</accession>
<protein>
    <recommendedName>
        <fullName evidence="2">DUF1318 domain-containing protein</fullName>
    </recommendedName>
</protein>
<dbReference type="InterPro" id="IPR008309">
    <property type="entry name" value="YdbL"/>
</dbReference>
<dbReference type="Pfam" id="PF07027">
    <property type="entry name" value="DUF1318"/>
    <property type="match status" value="1"/>
</dbReference>
<gene>
    <name evidence="1" type="ORF">TRIP_B250145</name>
</gene>
<sequence>MVSRQKKLGVMAVFLAGVFACVTINIYFPAEKVESVAGEIVKDIRGQEPKGSEAVPKSEPESSLQERWFALFPFVGAAWAEDVTVVSNPAIRALKQSMKSRYPLLRPFYQKGAIREGDDGFLVQTGSGEVSLKEKRDLNTLVSAENADRRRLYQEVAKALNIDPSQVDRIGGIFAKEWQKSVR</sequence>
<reference evidence="1" key="1">
    <citation type="submission" date="2018-07" db="EMBL/GenBank/DDBJ databases">
        <authorList>
            <consortium name="Genoscope - CEA"/>
            <person name="William W."/>
        </authorList>
    </citation>
    <scope>NUCLEOTIDE SEQUENCE</scope>
    <source>
        <strain evidence="1">IK1</strain>
    </source>
</reference>